<keyword evidence="7 8" id="KW-0472">Membrane</keyword>
<gene>
    <name evidence="10" type="ORF">Taro_028580</name>
</gene>
<keyword evidence="6 8" id="KW-1133">Transmembrane helix</keyword>
<name>A0A843VXN5_COLES</name>
<dbReference type="AlphaFoldDB" id="A0A843VXN5"/>
<keyword evidence="11" id="KW-1185">Reference proteome</keyword>
<evidence type="ECO:0000313" key="10">
    <source>
        <dbReference type="EMBL" id="MQL95909.1"/>
    </source>
</evidence>
<sequence length="189" mass="21064">MLALVPLGTELERIMGSVRLVFLMFLLATSNGLLHMLLAFVIANNPVQSFPYLVNECAIGFSGILFSMTVIETSLSGAQTRRLVLSTMSTAYWFDDYLSFFSMELEWDYFDFPRVGVEPLRLSKSRSWTSFVQQSISYFDFPGVGLLASNVSLVGHLCGILSGFAYTYGLFNFLLPGPSFYSAVESFSI</sequence>
<evidence type="ECO:0000256" key="3">
    <source>
        <dbReference type="ARBA" id="ARBA00022670"/>
    </source>
</evidence>
<protein>
    <recommendedName>
        <fullName evidence="9">Peptidase S54 rhomboid domain-containing protein</fullName>
    </recommendedName>
</protein>
<comment type="caution">
    <text evidence="10">The sequence shown here is derived from an EMBL/GenBank/DDBJ whole genome shotgun (WGS) entry which is preliminary data.</text>
</comment>
<evidence type="ECO:0000256" key="2">
    <source>
        <dbReference type="ARBA" id="ARBA00009045"/>
    </source>
</evidence>
<keyword evidence="5" id="KW-0378">Hydrolase</keyword>
<keyword evidence="3" id="KW-0645">Protease</keyword>
<feature type="transmembrane region" description="Helical" evidence="8">
    <location>
        <begin position="20"/>
        <end position="43"/>
    </location>
</feature>
<evidence type="ECO:0000256" key="7">
    <source>
        <dbReference type="ARBA" id="ARBA00023136"/>
    </source>
</evidence>
<evidence type="ECO:0000256" key="5">
    <source>
        <dbReference type="ARBA" id="ARBA00022801"/>
    </source>
</evidence>
<dbReference type="PANTHER" id="PTHR43066:SF1">
    <property type="entry name" value="RHOMBOID PROTEIN 2"/>
    <property type="match status" value="1"/>
</dbReference>
<dbReference type="Gene3D" id="1.20.1540.10">
    <property type="entry name" value="Rhomboid-like"/>
    <property type="match status" value="1"/>
</dbReference>
<evidence type="ECO:0000256" key="4">
    <source>
        <dbReference type="ARBA" id="ARBA00022692"/>
    </source>
</evidence>
<dbReference type="PANTHER" id="PTHR43066">
    <property type="entry name" value="RHOMBOID-RELATED PROTEIN"/>
    <property type="match status" value="1"/>
</dbReference>
<keyword evidence="4 8" id="KW-0812">Transmembrane</keyword>
<feature type="transmembrane region" description="Helical" evidence="8">
    <location>
        <begin position="49"/>
        <end position="71"/>
    </location>
</feature>
<feature type="non-terminal residue" evidence="10">
    <location>
        <position position="1"/>
    </location>
</feature>
<evidence type="ECO:0000256" key="8">
    <source>
        <dbReference type="SAM" id="Phobius"/>
    </source>
</evidence>
<dbReference type="GO" id="GO:0006508">
    <property type="term" value="P:proteolysis"/>
    <property type="evidence" value="ECO:0007669"/>
    <property type="project" value="UniProtKB-KW"/>
</dbReference>
<feature type="transmembrane region" description="Helical" evidence="8">
    <location>
        <begin position="153"/>
        <end position="175"/>
    </location>
</feature>
<dbReference type="GO" id="GO:0016020">
    <property type="term" value="C:membrane"/>
    <property type="evidence" value="ECO:0007669"/>
    <property type="project" value="UniProtKB-SubCell"/>
</dbReference>
<comment type="subcellular location">
    <subcellularLocation>
        <location evidence="1">Membrane</location>
        <topology evidence="1">Multi-pass membrane protein</topology>
    </subcellularLocation>
</comment>
<reference evidence="10" key="1">
    <citation type="submission" date="2017-07" db="EMBL/GenBank/DDBJ databases">
        <title>Taro Niue Genome Assembly and Annotation.</title>
        <authorList>
            <person name="Atibalentja N."/>
            <person name="Keating K."/>
            <person name="Fields C.J."/>
        </authorList>
    </citation>
    <scope>NUCLEOTIDE SEQUENCE</scope>
    <source>
        <strain evidence="10">Niue_2</strain>
        <tissue evidence="10">Leaf</tissue>
    </source>
</reference>
<dbReference type="OrthoDB" id="10257275at2759"/>
<dbReference type="Proteomes" id="UP000652761">
    <property type="component" value="Unassembled WGS sequence"/>
</dbReference>
<proteinExistence type="inferred from homology"/>
<comment type="similarity">
    <text evidence="2">Belongs to the peptidase S54 family.</text>
</comment>
<evidence type="ECO:0000256" key="1">
    <source>
        <dbReference type="ARBA" id="ARBA00004141"/>
    </source>
</evidence>
<dbReference type="InterPro" id="IPR035952">
    <property type="entry name" value="Rhomboid-like_sf"/>
</dbReference>
<dbReference type="GO" id="GO:0004252">
    <property type="term" value="F:serine-type endopeptidase activity"/>
    <property type="evidence" value="ECO:0007669"/>
    <property type="project" value="InterPro"/>
</dbReference>
<evidence type="ECO:0000313" key="11">
    <source>
        <dbReference type="Proteomes" id="UP000652761"/>
    </source>
</evidence>
<dbReference type="InterPro" id="IPR022764">
    <property type="entry name" value="Peptidase_S54_rhomboid_dom"/>
</dbReference>
<evidence type="ECO:0000259" key="9">
    <source>
        <dbReference type="Pfam" id="PF01694"/>
    </source>
</evidence>
<feature type="domain" description="Peptidase S54 rhomboid" evidence="9">
    <location>
        <begin position="1"/>
        <end position="79"/>
    </location>
</feature>
<dbReference type="EMBL" id="NMUH01001852">
    <property type="protein sequence ID" value="MQL95909.1"/>
    <property type="molecule type" value="Genomic_DNA"/>
</dbReference>
<evidence type="ECO:0000256" key="6">
    <source>
        <dbReference type="ARBA" id="ARBA00022989"/>
    </source>
</evidence>
<organism evidence="10 11">
    <name type="scientific">Colocasia esculenta</name>
    <name type="common">Wild taro</name>
    <name type="synonym">Arum esculentum</name>
    <dbReference type="NCBI Taxonomy" id="4460"/>
    <lineage>
        <taxon>Eukaryota</taxon>
        <taxon>Viridiplantae</taxon>
        <taxon>Streptophyta</taxon>
        <taxon>Embryophyta</taxon>
        <taxon>Tracheophyta</taxon>
        <taxon>Spermatophyta</taxon>
        <taxon>Magnoliopsida</taxon>
        <taxon>Liliopsida</taxon>
        <taxon>Araceae</taxon>
        <taxon>Aroideae</taxon>
        <taxon>Colocasieae</taxon>
        <taxon>Colocasia</taxon>
    </lineage>
</organism>
<accession>A0A843VXN5</accession>
<dbReference type="SUPFAM" id="SSF144091">
    <property type="entry name" value="Rhomboid-like"/>
    <property type="match status" value="1"/>
</dbReference>
<dbReference type="Pfam" id="PF01694">
    <property type="entry name" value="Rhomboid"/>
    <property type="match status" value="1"/>
</dbReference>